<dbReference type="PANTHER" id="PTHR32309">
    <property type="entry name" value="TYROSINE-PROTEIN KINASE"/>
    <property type="match status" value="1"/>
</dbReference>
<sequence length="518" mass="56770">MPDDRPQGAPRHPRDMSLAELLEADPATLPEYADPKGRTILTKHRRRAIRECAAMGIDASNGDHALYICAAKGINVFGGRGPSMLGLAAGAGARTVDRRGKSDGDDGPGSSVMQAPVMLEPGRDLAGYQPATEAEREAEIRKIRRGLVRRRRRRLLGLALRLIVFVLLPTALVGYYYFNVATPMFETESEFVIQTAESPAGAAGGIGGILAGTGFATSQDSVVVQGYLSSREAFRRLDAEHGYIAHFQDPAIDGIQRLAPDASLDAAYDYYLDKVTIGYDPTEGVIRMAVIGATPEASQRFAEALIGYAEERVDGLTQEARGDQLRVAEDRYREAELDLERAEQRVLNLQEQRGVFSADVELNSQMSIINNLEMEAENRRLSLSEMLNNPQPNQTRVDVLRSEIARLDARIAELRGQLTQASDSTVSLARISAELRMAESALETRYIILQESVAAMETARLEAARQVRYLSLGVAPVAPVEATYPRKLENTVLAFIVFFGIYIMASITVSILREQVSV</sequence>
<evidence type="ECO:0000256" key="1">
    <source>
        <dbReference type="SAM" id="Coils"/>
    </source>
</evidence>
<reference evidence="4 5" key="1">
    <citation type="submission" date="2020-05" db="EMBL/GenBank/DDBJ databases">
        <title>Gimesia benthica sp. nov., a novel planctomycete isolated from a deep-sea water sample of the Northwest Indian Ocean.</title>
        <authorList>
            <person name="Wang J."/>
            <person name="Ruan C."/>
            <person name="Song L."/>
            <person name="Zhu Y."/>
            <person name="Li A."/>
            <person name="Zheng X."/>
            <person name="Wang L."/>
            <person name="Lu Z."/>
            <person name="Huang Y."/>
            <person name="Du W."/>
            <person name="Zhou Y."/>
            <person name="Huang L."/>
            <person name="Dai X."/>
        </authorList>
    </citation>
    <scope>NUCLEOTIDE SEQUENCE [LARGE SCALE GENOMIC DNA]</scope>
    <source>
        <strain evidence="4 5">YYQ-30</strain>
    </source>
</reference>
<dbReference type="GO" id="GO:0004713">
    <property type="term" value="F:protein tyrosine kinase activity"/>
    <property type="evidence" value="ECO:0007669"/>
    <property type="project" value="TreeGrafter"/>
</dbReference>
<evidence type="ECO:0000256" key="2">
    <source>
        <dbReference type="SAM" id="MobiDB-lite"/>
    </source>
</evidence>
<evidence type="ECO:0000313" key="5">
    <source>
        <dbReference type="Proteomes" id="UP000572377"/>
    </source>
</evidence>
<keyword evidence="3" id="KW-0812">Transmembrane</keyword>
<feature type="compositionally biased region" description="Basic and acidic residues" evidence="2">
    <location>
        <begin position="95"/>
        <end position="104"/>
    </location>
</feature>
<comment type="caution">
    <text evidence="4">The sequence shown here is derived from an EMBL/GenBank/DDBJ whole genome shotgun (WGS) entry which is preliminary data.</text>
</comment>
<keyword evidence="1" id="KW-0175">Coiled coil</keyword>
<protein>
    <submittedName>
        <fullName evidence="4">Capsule biosynthesis protein</fullName>
    </submittedName>
</protein>
<accession>A0A849L0X6</accession>
<feature type="coiled-coil region" evidence="1">
    <location>
        <begin position="325"/>
        <end position="424"/>
    </location>
</feature>
<proteinExistence type="predicted"/>
<dbReference type="AlphaFoldDB" id="A0A849L0X6"/>
<feature type="transmembrane region" description="Helical" evidence="3">
    <location>
        <begin position="155"/>
        <end position="178"/>
    </location>
</feature>
<dbReference type="PANTHER" id="PTHR32309:SF13">
    <property type="entry name" value="FERRIC ENTEROBACTIN TRANSPORT PROTEIN FEPE"/>
    <property type="match status" value="1"/>
</dbReference>
<gene>
    <name evidence="4" type="ORF">HMH01_05525</name>
</gene>
<name>A0A849L0X6_9RHOB</name>
<dbReference type="RefSeq" id="WP_171323240.1">
    <property type="nucleotide sequence ID" value="NZ_JABFBC010000001.1"/>
</dbReference>
<dbReference type="EMBL" id="JABFBC010000001">
    <property type="protein sequence ID" value="NNU79895.1"/>
    <property type="molecule type" value="Genomic_DNA"/>
</dbReference>
<dbReference type="GO" id="GO:0005886">
    <property type="term" value="C:plasma membrane"/>
    <property type="evidence" value="ECO:0007669"/>
    <property type="project" value="TreeGrafter"/>
</dbReference>
<organism evidence="4 5">
    <name type="scientific">Halovulum dunhuangense</name>
    <dbReference type="NCBI Taxonomy" id="1505036"/>
    <lineage>
        <taxon>Bacteria</taxon>
        <taxon>Pseudomonadati</taxon>
        <taxon>Pseudomonadota</taxon>
        <taxon>Alphaproteobacteria</taxon>
        <taxon>Rhodobacterales</taxon>
        <taxon>Paracoccaceae</taxon>
        <taxon>Halovulum</taxon>
    </lineage>
</organism>
<evidence type="ECO:0000313" key="4">
    <source>
        <dbReference type="EMBL" id="NNU79895.1"/>
    </source>
</evidence>
<keyword evidence="5" id="KW-1185">Reference proteome</keyword>
<dbReference type="InterPro" id="IPR050445">
    <property type="entry name" value="Bact_polysacc_biosynth/exp"/>
</dbReference>
<dbReference type="Proteomes" id="UP000572377">
    <property type="component" value="Unassembled WGS sequence"/>
</dbReference>
<keyword evidence="3" id="KW-0472">Membrane</keyword>
<evidence type="ECO:0000256" key="3">
    <source>
        <dbReference type="SAM" id="Phobius"/>
    </source>
</evidence>
<keyword evidence="3" id="KW-1133">Transmembrane helix</keyword>
<feature type="region of interest" description="Disordered" evidence="2">
    <location>
        <begin position="95"/>
        <end position="115"/>
    </location>
</feature>
<feature type="transmembrane region" description="Helical" evidence="3">
    <location>
        <begin position="492"/>
        <end position="512"/>
    </location>
</feature>